<name>A0A381SY24_9ZZZZ</name>
<dbReference type="EMBL" id="UINC01003667">
    <property type="protein sequence ID" value="SVA08274.1"/>
    <property type="molecule type" value="Genomic_DNA"/>
</dbReference>
<evidence type="ECO:0000256" key="1">
    <source>
        <dbReference type="ARBA" id="ARBA00001954"/>
    </source>
</evidence>
<dbReference type="InterPro" id="IPR011051">
    <property type="entry name" value="RmlC_Cupin_sf"/>
</dbReference>
<evidence type="ECO:0000256" key="4">
    <source>
        <dbReference type="ARBA" id="ARBA00022723"/>
    </source>
</evidence>
<dbReference type="CDD" id="cd06123">
    <property type="entry name" value="cupin_HAO"/>
    <property type="match status" value="1"/>
</dbReference>
<dbReference type="HAMAP" id="MF_00825">
    <property type="entry name" value="3_HAO"/>
    <property type="match status" value="1"/>
</dbReference>
<gene>
    <name evidence="8" type="ORF">METZ01_LOCUS61128</name>
</gene>
<dbReference type="GO" id="GO:0000334">
    <property type="term" value="F:3-hydroxyanthranilate 3,4-dioxygenase activity"/>
    <property type="evidence" value="ECO:0007669"/>
    <property type="project" value="InterPro"/>
</dbReference>
<evidence type="ECO:0000256" key="5">
    <source>
        <dbReference type="ARBA" id="ARBA00022964"/>
    </source>
</evidence>
<proteinExistence type="inferred from homology"/>
<keyword evidence="4" id="KW-0479">Metal-binding</keyword>
<evidence type="ECO:0008006" key="9">
    <source>
        <dbReference type="Google" id="ProtNLM"/>
    </source>
</evidence>
<keyword evidence="3" id="KW-0662">Pyridine nucleotide biosynthesis</keyword>
<comment type="cofactor">
    <cofactor evidence="1">
        <name>Fe(2+)</name>
        <dbReference type="ChEBI" id="CHEBI:29033"/>
    </cofactor>
</comment>
<evidence type="ECO:0000256" key="6">
    <source>
        <dbReference type="ARBA" id="ARBA00023002"/>
    </source>
</evidence>
<dbReference type="NCBIfam" id="NF009763">
    <property type="entry name" value="PRK13264.1"/>
    <property type="match status" value="1"/>
</dbReference>
<evidence type="ECO:0000313" key="8">
    <source>
        <dbReference type="EMBL" id="SVA08274.1"/>
    </source>
</evidence>
<dbReference type="GO" id="GO:0005506">
    <property type="term" value="F:iron ion binding"/>
    <property type="evidence" value="ECO:0007669"/>
    <property type="project" value="InterPro"/>
</dbReference>
<keyword evidence="7" id="KW-0408">Iron</keyword>
<dbReference type="InterPro" id="IPR010329">
    <property type="entry name" value="3hydroanth_dOase"/>
</dbReference>
<evidence type="ECO:0000256" key="7">
    <source>
        <dbReference type="ARBA" id="ARBA00023004"/>
    </source>
</evidence>
<evidence type="ECO:0000256" key="3">
    <source>
        <dbReference type="ARBA" id="ARBA00022642"/>
    </source>
</evidence>
<dbReference type="PANTHER" id="PTHR15497:SF1">
    <property type="entry name" value="3-HYDROXYANTHRANILATE 3,4-DIOXYGENASE"/>
    <property type="match status" value="1"/>
</dbReference>
<evidence type="ECO:0000256" key="2">
    <source>
        <dbReference type="ARBA" id="ARBA00002752"/>
    </source>
</evidence>
<dbReference type="SUPFAM" id="SSF51182">
    <property type="entry name" value="RmlC-like cupins"/>
    <property type="match status" value="1"/>
</dbReference>
<dbReference type="InterPro" id="IPR014710">
    <property type="entry name" value="RmlC-like_jellyroll"/>
</dbReference>
<keyword evidence="5" id="KW-0223">Dioxygenase</keyword>
<dbReference type="PANTHER" id="PTHR15497">
    <property type="entry name" value="3-HYDROXYANTHRANILATE 3,4-DIOXYGENASE"/>
    <property type="match status" value="1"/>
</dbReference>
<keyword evidence="6" id="KW-0560">Oxidoreductase</keyword>
<dbReference type="AlphaFoldDB" id="A0A381SY24"/>
<dbReference type="Gene3D" id="2.60.120.10">
    <property type="entry name" value="Jelly Rolls"/>
    <property type="match status" value="1"/>
</dbReference>
<sequence length="170" mass="19996">MRELKAFNFKQWIDDHRDMLKPPIGNKLVFQDAEFIVMVVGGPNERKDYHYDESEEFFYQVEGDIVVKIMDNDTPVDIPIREGEVFLLPPRVPHSPQRGSNTVGLVIERKRAEDEKDGLIWYCEKCHHKLYEEYFCLDNIETQLQTVFHHFYGSTEHRTCTQCGTVMAQP</sequence>
<comment type="function">
    <text evidence="2">Catalyzes the oxidative ring opening of 3-hydroxyanthranilate to 2-amino-3-carboxymuconate semialdehyde, which spontaneously cyclizes to quinolinate.</text>
</comment>
<protein>
    <recommendedName>
        <fullName evidence="9">3-hydroxyanthranilate 3,4-dioxygenase</fullName>
    </recommendedName>
</protein>
<dbReference type="NCBIfam" id="TIGR03037">
    <property type="entry name" value="anthran_nbaC"/>
    <property type="match status" value="1"/>
</dbReference>
<dbReference type="Pfam" id="PF06052">
    <property type="entry name" value="3-HAO"/>
    <property type="match status" value="1"/>
</dbReference>
<dbReference type="GO" id="GO:0019363">
    <property type="term" value="P:pyridine nucleotide biosynthetic process"/>
    <property type="evidence" value="ECO:0007669"/>
    <property type="project" value="UniProtKB-KW"/>
</dbReference>
<reference evidence="8" key="1">
    <citation type="submission" date="2018-05" db="EMBL/GenBank/DDBJ databases">
        <authorList>
            <person name="Lanie J.A."/>
            <person name="Ng W.-L."/>
            <person name="Kazmierczak K.M."/>
            <person name="Andrzejewski T.M."/>
            <person name="Davidsen T.M."/>
            <person name="Wayne K.J."/>
            <person name="Tettelin H."/>
            <person name="Glass J.I."/>
            <person name="Rusch D."/>
            <person name="Podicherti R."/>
            <person name="Tsui H.-C.T."/>
            <person name="Winkler M.E."/>
        </authorList>
    </citation>
    <scope>NUCLEOTIDE SEQUENCE</scope>
</reference>
<organism evidence="8">
    <name type="scientific">marine metagenome</name>
    <dbReference type="NCBI Taxonomy" id="408172"/>
    <lineage>
        <taxon>unclassified sequences</taxon>
        <taxon>metagenomes</taxon>
        <taxon>ecological metagenomes</taxon>
    </lineage>
</organism>
<accession>A0A381SY24</accession>